<proteinExistence type="predicted"/>
<dbReference type="AlphaFoldDB" id="A0A0B6Z7L2"/>
<protein>
    <submittedName>
        <fullName evidence="1">Uncharacterized protein</fullName>
    </submittedName>
</protein>
<dbReference type="EMBL" id="HACG01017502">
    <property type="protein sequence ID" value="CEK64367.1"/>
    <property type="molecule type" value="Transcribed_RNA"/>
</dbReference>
<organism evidence="1">
    <name type="scientific">Arion vulgaris</name>
    <dbReference type="NCBI Taxonomy" id="1028688"/>
    <lineage>
        <taxon>Eukaryota</taxon>
        <taxon>Metazoa</taxon>
        <taxon>Spiralia</taxon>
        <taxon>Lophotrochozoa</taxon>
        <taxon>Mollusca</taxon>
        <taxon>Gastropoda</taxon>
        <taxon>Heterobranchia</taxon>
        <taxon>Euthyneura</taxon>
        <taxon>Panpulmonata</taxon>
        <taxon>Eupulmonata</taxon>
        <taxon>Stylommatophora</taxon>
        <taxon>Helicina</taxon>
        <taxon>Arionoidea</taxon>
        <taxon>Arionidae</taxon>
        <taxon>Arion</taxon>
    </lineage>
</organism>
<gene>
    <name evidence="1" type="primary">ORF51530</name>
</gene>
<reference evidence="1" key="1">
    <citation type="submission" date="2014-12" db="EMBL/GenBank/DDBJ databases">
        <title>Insight into the proteome of Arion vulgaris.</title>
        <authorList>
            <person name="Aradska J."/>
            <person name="Bulat T."/>
            <person name="Smidak R."/>
            <person name="Sarate P."/>
            <person name="Gangsoo J."/>
            <person name="Sialana F."/>
            <person name="Bilban M."/>
            <person name="Lubec G."/>
        </authorList>
    </citation>
    <scope>NUCLEOTIDE SEQUENCE</scope>
    <source>
        <tissue evidence="1">Skin</tissue>
    </source>
</reference>
<accession>A0A0B6Z7L2</accession>
<name>A0A0B6Z7L2_9EUPU</name>
<sequence>MNVESIMSCFEEQNYILLQSANILVAGYTVHTIEPEDLQFYGLEVLILHLS</sequence>
<feature type="non-terminal residue" evidence="1">
    <location>
        <position position="51"/>
    </location>
</feature>
<evidence type="ECO:0000313" key="1">
    <source>
        <dbReference type="EMBL" id="CEK64367.1"/>
    </source>
</evidence>